<proteinExistence type="predicted"/>
<reference evidence="4" key="1">
    <citation type="journal article" date="2022" name="Plant J.">
        <title>Strategies of tolerance reflected in two North American maple genomes.</title>
        <authorList>
            <person name="McEvoy S.L."/>
            <person name="Sezen U.U."/>
            <person name="Trouern-Trend A."/>
            <person name="McMahon S.M."/>
            <person name="Schaberg P.G."/>
            <person name="Yang J."/>
            <person name="Wegrzyn J.L."/>
            <person name="Swenson N.G."/>
        </authorList>
    </citation>
    <scope>NUCLEOTIDE SEQUENCE</scope>
    <source>
        <strain evidence="4">NS2018</strain>
    </source>
</reference>
<feature type="chain" id="PRO_5041461717" description="Disease resistance protein At4g27190-like leucine-rich repeats domain-containing protein" evidence="2">
    <location>
        <begin position="25"/>
        <end position="280"/>
    </location>
</feature>
<evidence type="ECO:0000256" key="2">
    <source>
        <dbReference type="SAM" id="SignalP"/>
    </source>
</evidence>
<dbReference type="EMBL" id="JAUESC010000381">
    <property type="protein sequence ID" value="KAK0591171.1"/>
    <property type="molecule type" value="Genomic_DNA"/>
</dbReference>
<keyword evidence="1" id="KW-0611">Plant defense</keyword>
<sequence>MSRIWNLKLPQSLPLLAASLTTLCFDYCMFGDEADISLIGKLINLEMLSLRDVISCLKKLEEWYVNDHERLFNQLQASCRPFILHAHAEEDGVTILLRSTMLSKYIPTILQLQSLERLEACYCDSMLYVFDFEGFVIAKGETIKFLSSLQNLCLMGLPEMMQIWKGDAKLFNLCNLRWILLQDCSKLRQVFPPALQQSLSSLEQVVISSCDSLEEIFGKEEEEDHHQENEIVELKIEHTTTSPSFGKLTFIHISDCHPSIVKGLVQLSKLEVELCRTMEK</sequence>
<dbReference type="AlphaFoldDB" id="A0AA39SEP1"/>
<feature type="signal peptide" evidence="2">
    <location>
        <begin position="1"/>
        <end position="24"/>
    </location>
</feature>
<dbReference type="SUPFAM" id="SSF52047">
    <property type="entry name" value="RNI-like"/>
    <property type="match status" value="1"/>
</dbReference>
<evidence type="ECO:0000313" key="5">
    <source>
        <dbReference type="Proteomes" id="UP001168877"/>
    </source>
</evidence>
<evidence type="ECO:0000259" key="3">
    <source>
        <dbReference type="Pfam" id="PF23247"/>
    </source>
</evidence>
<protein>
    <recommendedName>
        <fullName evidence="3">Disease resistance protein At4g27190-like leucine-rich repeats domain-containing protein</fullName>
    </recommendedName>
</protein>
<dbReference type="Gene3D" id="3.80.10.10">
    <property type="entry name" value="Ribonuclease Inhibitor"/>
    <property type="match status" value="1"/>
</dbReference>
<evidence type="ECO:0000313" key="4">
    <source>
        <dbReference type="EMBL" id="KAK0591171.1"/>
    </source>
</evidence>
<name>A0AA39SEP1_ACESA</name>
<feature type="domain" description="Disease resistance protein At4g27190-like leucine-rich repeats" evidence="3">
    <location>
        <begin position="111"/>
        <end position="211"/>
    </location>
</feature>
<evidence type="ECO:0000256" key="1">
    <source>
        <dbReference type="ARBA" id="ARBA00022821"/>
    </source>
</evidence>
<dbReference type="Pfam" id="PF23247">
    <property type="entry name" value="LRR_RPS2"/>
    <property type="match status" value="1"/>
</dbReference>
<dbReference type="Proteomes" id="UP001168877">
    <property type="component" value="Unassembled WGS sequence"/>
</dbReference>
<dbReference type="PANTHER" id="PTHR33463">
    <property type="entry name" value="NB-ARC DOMAIN-CONTAINING PROTEIN-RELATED"/>
    <property type="match status" value="1"/>
</dbReference>
<dbReference type="InterPro" id="IPR032675">
    <property type="entry name" value="LRR_dom_sf"/>
</dbReference>
<gene>
    <name evidence="4" type="ORF">LWI29_036456</name>
</gene>
<comment type="caution">
    <text evidence="4">The sequence shown here is derived from an EMBL/GenBank/DDBJ whole genome shotgun (WGS) entry which is preliminary data.</text>
</comment>
<dbReference type="PANTHER" id="PTHR33463:SF204">
    <property type="entry name" value="NB-ARC DOMAIN-CONTAINING PROTEIN"/>
    <property type="match status" value="1"/>
</dbReference>
<keyword evidence="2" id="KW-0732">Signal</keyword>
<dbReference type="InterPro" id="IPR057135">
    <property type="entry name" value="At4g27190-like_LRR"/>
</dbReference>
<accession>A0AA39SEP1</accession>
<reference evidence="4" key="2">
    <citation type="submission" date="2023-06" db="EMBL/GenBank/DDBJ databases">
        <authorList>
            <person name="Swenson N.G."/>
            <person name="Wegrzyn J.L."/>
            <person name="Mcevoy S.L."/>
        </authorList>
    </citation>
    <scope>NUCLEOTIDE SEQUENCE</scope>
    <source>
        <strain evidence="4">NS2018</strain>
        <tissue evidence="4">Leaf</tissue>
    </source>
</reference>
<keyword evidence="5" id="KW-1185">Reference proteome</keyword>
<organism evidence="4 5">
    <name type="scientific">Acer saccharum</name>
    <name type="common">Sugar maple</name>
    <dbReference type="NCBI Taxonomy" id="4024"/>
    <lineage>
        <taxon>Eukaryota</taxon>
        <taxon>Viridiplantae</taxon>
        <taxon>Streptophyta</taxon>
        <taxon>Embryophyta</taxon>
        <taxon>Tracheophyta</taxon>
        <taxon>Spermatophyta</taxon>
        <taxon>Magnoliopsida</taxon>
        <taxon>eudicotyledons</taxon>
        <taxon>Gunneridae</taxon>
        <taxon>Pentapetalae</taxon>
        <taxon>rosids</taxon>
        <taxon>malvids</taxon>
        <taxon>Sapindales</taxon>
        <taxon>Sapindaceae</taxon>
        <taxon>Hippocastanoideae</taxon>
        <taxon>Acereae</taxon>
        <taxon>Acer</taxon>
    </lineage>
</organism>
<dbReference type="InterPro" id="IPR050905">
    <property type="entry name" value="Plant_NBS-LRR"/>
</dbReference>